<dbReference type="STRING" id="307507.A0A2V0PA65"/>
<dbReference type="InterPro" id="IPR001834">
    <property type="entry name" value="CBR-like"/>
</dbReference>
<dbReference type="InterPro" id="IPR039261">
    <property type="entry name" value="FNR_nucleotide-bd"/>
</dbReference>
<sequence>MLLRPAAQALRQPALWPAAACFAKRISLIAGGTGITPCWQVIRAVCSDPEDDTQVALIYANQTVDDILLRPELEALAAARPSNFRLWYTCDRGLPEDWAHGTGHINLEMISDHLLAPGPESIVAMCGPPGMIKFACLPNLEKLGHAPEAMIQF</sequence>
<dbReference type="PANTHER" id="PTHR19370">
    <property type="entry name" value="NADH-CYTOCHROME B5 REDUCTASE"/>
    <property type="match status" value="1"/>
</dbReference>
<dbReference type="GO" id="GO:0042128">
    <property type="term" value="P:nitrate assimilation"/>
    <property type="evidence" value="ECO:0007669"/>
    <property type="project" value="TreeGrafter"/>
</dbReference>
<dbReference type="GO" id="GO:0071949">
    <property type="term" value="F:FAD binding"/>
    <property type="evidence" value="ECO:0007669"/>
    <property type="project" value="TreeGrafter"/>
</dbReference>
<dbReference type="GO" id="GO:0009703">
    <property type="term" value="F:nitrate reductase (NADH) activity"/>
    <property type="evidence" value="ECO:0007669"/>
    <property type="project" value="TreeGrafter"/>
</dbReference>
<dbReference type="InParanoid" id="A0A2V0PA65"/>
<evidence type="ECO:0000259" key="7">
    <source>
        <dbReference type="Pfam" id="PF00175"/>
    </source>
</evidence>
<evidence type="ECO:0000313" key="8">
    <source>
        <dbReference type="EMBL" id="GBF94750.1"/>
    </source>
</evidence>
<dbReference type="Gene3D" id="3.40.50.80">
    <property type="entry name" value="Nucleotide-binding domain of ferredoxin-NADP reductase (FNR) module"/>
    <property type="match status" value="1"/>
</dbReference>
<evidence type="ECO:0000256" key="4">
    <source>
        <dbReference type="ARBA" id="ARBA00023002"/>
    </source>
</evidence>
<evidence type="ECO:0000256" key="6">
    <source>
        <dbReference type="PIRSR" id="PIRSR601834-1"/>
    </source>
</evidence>
<evidence type="ECO:0000256" key="5">
    <source>
        <dbReference type="ARBA" id="ARBA00023027"/>
    </source>
</evidence>
<comment type="caution">
    <text evidence="8">The sequence shown here is derived from an EMBL/GenBank/DDBJ whole genome shotgun (WGS) entry which is preliminary data.</text>
</comment>
<dbReference type="InterPro" id="IPR001709">
    <property type="entry name" value="Flavoprot_Pyr_Nucl_cyt_Rdtase"/>
</dbReference>
<reference evidence="8 9" key="1">
    <citation type="journal article" date="2018" name="Sci. Rep.">
        <title>Raphidocelis subcapitata (=Pseudokirchneriella subcapitata) provides an insight into genome evolution and environmental adaptations in the Sphaeropleales.</title>
        <authorList>
            <person name="Suzuki S."/>
            <person name="Yamaguchi H."/>
            <person name="Nakajima N."/>
            <person name="Kawachi M."/>
        </authorList>
    </citation>
    <scope>NUCLEOTIDE SEQUENCE [LARGE SCALE GENOMIC DNA]</scope>
    <source>
        <strain evidence="8 9">NIES-35</strain>
    </source>
</reference>
<dbReference type="PRINTS" id="PR00406">
    <property type="entry name" value="CYTB5RDTASE"/>
</dbReference>
<dbReference type="CDD" id="cd06183">
    <property type="entry name" value="cyt_b5_reduct_like"/>
    <property type="match status" value="1"/>
</dbReference>
<evidence type="ECO:0000313" key="9">
    <source>
        <dbReference type="Proteomes" id="UP000247498"/>
    </source>
</evidence>
<dbReference type="PANTHER" id="PTHR19370:SF185">
    <property type="entry name" value="NADH-CYTOCHROME B5 REDUCTASE"/>
    <property type="match status" value="1"/>
</dbReference>
<dbReference type="OrthoDB" id="432685at2759"/>
<protein>
    <submittedName>
        <fullName evidence="8">NADH-cytochrome b5 reductase</fullName>
    </submittedName>
</protein>
<organism evidence="8 9">
    <name type="scientific">Raphidocelis subcapitata</name>
    <dbReference type="NCBI Taxonomy" id="307507"/>
    <lineage>
        <taxon>Eukaryota</taxon>
        <taxon>Viridiplantae</taxon>
        <taxon>Chlorophyta</taxon>
        <taxon>core chlorophytes</taxon>
        <taxon>Chlorophyceae</taxon>
        <taxon>CS clade</taxon>
        <taxon>Sphaeropleales</taxon>
        <taxon>Selenastraceae</taxon>
        <taxon>Raphidocelis</taxon>
    </lineage>
</organism>
<dbReference type="EMBL" id="BDRX01000055">
    <property type="protein sequence ID" value="GBF94750.1"/>
    <property type="molecule type" value="Genomic_DNA"/>
</dbReference>
<dbReference type="AlphaFoldDB" id="A0A2V0PA65"/>
<dbReference type="GO" id="GO:0006809">
    <property type="term" value="P:nitric oxide biosynthetic process"/>
    <property type="evidence" value="ECO:0007669"/>
    <property type="project" value="TreeGrafter"/>
</dbReference>
<keyword evidence="9" id="KW-1185">Reference proteome</keyword>
<comment type="cofactor">
    <cofactor evidence="1 6">
        <name>FAD</name>
        <dbReference type="ChEBI" id="CHEBI:57692"/>
    </cofactor>
</comment>
<name>A0A2V0PA65_9CHLO</name>
<evidence type="ECO:0000256" key="1">
    <source>
        <dbReference type="ARBA" id="ARBA00001974"/>
    </source>
</evidence>
<keyword evidence="3 6" id="KW-0274">FAD</keyword>
<dbReference type="FunFam" id="3.40.50.80:FF:000009">
    <property type="entry name" value="NADH-cytochrome b5 reductase"/>
    <property type="match status" value="1"/>
</dbReference>
<dbReference type="Pfam" id="PF00175">
    <property type="entry name" value="NAD_binding_1"/>
    <property type="match status" value="1"/>
</dbReference>
<keyword evidence="4" id="KW-0560">Oxidoreductase</keyword>
<feature type="domain" description="Oxidoreductase FAD/NAD(P)-binding" evidence="7">
    <location>
        <begin position="28"/>
        <end position="136"/>
    </location>
</feature>
<keyword evidence="5" id="KW-0520">NAD</keyword>
<keyword evidence="2 6" id="KW-0285">Flavoprotein</keyword>
<proteinExistence type="predicted"/>
<dbReference type="Proteomes" id="UP000247498">
    <property type="component" value="Unassembled WGS sequence"/>
</dbReference>
<evidence type="ECO:0000256" key="3">
    <source>
        <dbReference type="ARBA" id="ARBA00022827"/>
    </source>
</evidence>
<gene>
    <name evidence="8" type="ORF">Rsub_07633</name>
</gene>
<dbReference type="InterPro" id="IPR001433">
    <property type="entry name" value="OxRdtase_FAD/NAD-bd"/>
</dbReference>
<accession>A0A2V0PA65</accession>
<dbReference type="SUPFAM" id="SSF52343">
    <property type="entry name" value="Ferredoxin reductase-like, C-terminal NADP-linked domain"/>
    <property type="match status" value="1"/>
</dbReference>
<dbReference type="PRINTS" id="PR00371">
    <property type="entry name" value="FPNCR"/>
</dbReference>
<evidence type="ECO:0000256" key="2">
    <source>
        <dbReference type="ARBA" id="ARBA00022630"/>
    </source>
</evidence>
<feature type="binding site" evidence="6">
    <location>
        <position position="36"/>
    </location>
    <ligand>
        <name>FAD</name>
        <dbReference type="ChEBI" id="CHEBI:57692"/>
    </ligand>
</feature>